<dbReference type="EMBL" id="LN679107">
    <property type="protein sequence ID" value="CEL63367.1"/>
    <property type="molecule type" value="Genomic_DNA"/>
</dbReference>
<dbReference type="Proteomes" id="UP000059188">
    <property type="component" value="Unassembled WGS sequence"/>
</dbReference>
<name>A0A0B7G4I1_THACB</name>
<organism evidence="2 3">
    <name type="scientific">Thanatephorus cucumeris (strain AG1-IB / isolate 7/3/14)</name>
    <name type="common">Lettuce bottom rot fungus</name>
    <name type="synonym">Rhizoctonia solani</name>
    <dbReference type="NCBI Taxonomy" id="1108050"/>
    <lineage>
        <taxon>Eukaryota</taxon>
        <taxon>Fungi</taxon>
        <taxon>Dikarya</taxon>
        <taxon>Basidiomycota</taxon>
        <taxon>Agaricomycotina</taxon>
        <taxon>Agaricomycetes</taxon>
        <taxon>Cantharellales</taxon>
        <taxon>Ceratobasidiaceae</taxon>
        <taxon>Rhizoctonia</taxon>
        <taxon>Rhizoctonia solani AG-1</taxon>
    </lineage>
</organism>
<sequence>MGNTYMQRVRQYAAESACAQDNKEETEWRHRQQREWNRLSTTLALLATLMAAILALNPEPPALAAALWLSGSVVAVVGLFVTNYLSVKALDISNEEMRVLVREKQFSGAHLVPIAITCPPVTVYWSSLLFTVGMFDYTIRYPFPTRAHRVIALIPMILGVVTVLATMVLGTIVTRDIGRTRRVVAQRSAAGASDPQSA</sequence>
<proteinExistence type="predicted"/>
<evidence type="ECO:0000256" key="1">
    <source>
        <dbReference type="SAM" id="Phobius"/>
    </source>
</evidence>
<keyword evidence="1" id="KW-0472">Membrane</keyword>
<keyword evidence="3" id="KW-1185">Reference proteome</keyword>
<feature type="transmembrane region" description="Helical" evidence="1">
    <location>
        <begin position="150"/>
        <end position="173"/>
    </location>
</feature>
<dbReference type="AlphaFoldDB" id="A0A0B7G4I1"/>
<keyword evidence="1" id="KW-0812">Transmembrane</keyword>
<gene>
    <name evidence="2" type="ORF">RSOLAG1IB_05412</name>
</gene>
<feature type="transmembrane region" description="Helical" evidence="1">
    <location>
        <begin position="62"/>
        <end position="85"/>
    </location>
</feature>
<evidence type="ECO:0000313" key="3">
    <source>
        <dbReference type="Proteomes" id="UP000059188"/>
    </source>
</evidence>
<accession>A0A0B7G4I1</accession>
<keyword evidence="1" id="KW-1133">Transmembrane helix</keyword>
<evidence type="ECO:0000313" key="2">
    <source>
        <dbReference type="EMBL" id="CEL63367.1"/>
    </source>
</evidence>
<dbReference type="OrthoDB" id="3264204at2759"/>
<reference evidence="2 3" key="1">
    <citation type="submission" date="2014-11" db="EMBL/GenBank/DDBJ databases">
        <authorList>
            <person name="Wibberg Daniel"/>
        </authorList>
    </citation>
    <scope>NUCLEOTIDE SEQUENCE [LARGE SCALE GENOMIC DNA]</scope>
    <source>
        <strain evidence="2">Rhizoctonia solani AG1-IB 7/3/14</strain>
    </source>
</reference>
<feature type="transmembrane region" description="Helical" evidence="1">
    <location>
        <begin position="39"/>
        <end position="56"/>
    </location>
</feature>
<protein>
    <submittedName>
        <fullName evidence="2">Uncharacterized protein</fullName>
    </submittedName>
</protein>
<feature type="transmembrane region" description="Helical" evidence="1">
    <location>
        <begin position="106"/>
        <end position="130"/>
    </location>
</feature>